<evidence type="ECO:0000256" key="2">
    <source>
        <dbReference type="SAM" id="Coils"/>
    </source>
</evidence>
<accession>A0AA85IS18</accession>
<keyword evidence="3" id="KW-1185">Reference proteome</keyword>
<dbReference type="Proteomes" id="UP000050795">
    <property type="component" value="Unassembled WGS sequence"/>
</dbReference>
<evidence type="ECO:0000313" key="4">
    <source>
        <dbReference type="WBParaSite" id="TREG1_108270.1"/>
    </source>
</evidence>
<feature type="coiled-coil region" evidence="2">
    <location>
        <begin position="241"/>
        <end position="289"/>
    </location>
</feature>
<sequence>MDSFFKKGQWNCAVAVAWELCLQEYFALEDFKPLVFAASLLSCVKSIENDSYVGVDTPEKAVDDKEIEYKFVPYIRNPNYDNFFDIKRPRLKTGYTLLHLSHALNKRRPVLQASPAWNNLSKCIDSLNLMTRVFGLALSEQCDHLLRELKEIKSPLVVQSLGIDPVVVEKLIKIVDTCKTRPDDSALNRGEPELPTISSVKAVQNELMRIQGESSTLTSSNIFTVIEGFVYNGVINNPDCMQKEIEAIQNLYAKFNEEREKEYAEKMKAETRQKIIKSAKEKLREILNEEERVTYFQNIVKINRGAWLAPRTRRESQWSRLKEWRKEVSSIKEKQEKEESST</sequence>
<dbReference type="AlphaFoldDB" id="A0AA85IS18"/>
<dbReference type="WBParaSite" id="TREG1_108270.1">
    <property type="protein sequence ID" value="TREG1_108270.1"/>
    <property type="gene ID" value="TREG1_108270"/>
</dbReference>
<evidence type="ECO:0000313" key="3">
    <source>
        <dbReference type="Proteomes" id="UP000050795"/>
    </source>
</evidence>
<dbReference type="Pfam" id="PF10037">
    <property type="entry name" value="MRP-S27"/>
    <property type="match status" value="1"/>
</dbReference>
<dbReference type="GO" id="GO:0005739">
    <property type="term" value="C:mitochondrion"/>
    <property type="evidence" value="ECO:0007669"/>
    <property type="project" value="UniProtKB-SubCell"/>
</dbReference>
<dbReference type="InterPro" id="IPR034913">
    <property type="entry name" value="mS27/PTCD2"/>
</dbReference>
<organism evidence="3 4">
    <name type="scientific">Trichobilharzia regenti</name>
    <name type="common">Nasal bird schistosome</name>
    <dbReference type="NCBI Taxonomy" id="157069"/>
    <lineage>
        <taxon>Eukaryota</taxon>
        <taxon>Metazoa</taxon>
        <taxon>Spiralia</taxon>
        <taxon>Lophotrochozoa</taxon>
        <taxon>Platyhelminthes</taxon>
        <taxon>Trematoda</taxon>
        <taxon>Digenea</taxon>
        <taxon>Strigeidida</taxon>
        <taxon>Schistosomatoidea</taxon>
        <taxon>Schistosomatidae</taxon>
        <taxon>Trichobilharzia</taxon>
    </lineage>
</organism>
<reference evidence="3" key="1">
    <citation type="submission" date="2022-06" db="EMBL/GenBank/DDBJ databases">
        <authorList>
            <person name="Berger JAMES D."/>
            <person name="Berger JAMES D."/>
        </authorList>
    </citation>
    <scope>NUCLEOTIDE SEQUENCE [LARGE SCALE GENOMIC DNA]</scope>
</reference>
<evidence type="ECO:0000256" key="1">
    <source>
        <dbReference type="ARBA" id="ARBA00004173"/>
    </source>
</evidence>
<comment type="subcellular location">
    <subcellularLocation>
        <location evidence="1">Mitochondrion</location>
    </subcellularLocation>
</comment>
<protein>
    <submittedName>
        <fullName evidence="4">Ras-GEF domain-containing protein</fullName>
    </submittedName>
</protein>
<proteinExistence type="predicted"/>
<reference evidence="4" key="2">
    <citation type="submission" date="2023-11" db="UniProtKB">
        <authorList>
            <consortium name="WormBaseParasite"/>
        </authorList>
    </citation>
    <scope>IDENTIFICATION</scope>
</reference>
<name>A0AA85IS18_TRIRE</name>
<keyword evidence="2" id="KW-0175">Coiled coil</keyword>